<dbReference type="EMBL" id="PVBT01000002">
    <property type="protein sequence ID" value="PRD55599.1"/>
    <property type="molecule type" value="Genomic_DNA"/>
</dbReference>
<name>A0A2S9JR14_9HYPH</name>
<comment type="caution">
    <text evidence="2">The sequence shown here is derived from an EMBL/GenBank/DDBJ whole genome shotgun (WGS) entry which is preliminary data.</text>
</comment>
<dbReference type="AlphaFoldDB" id="A0A2S9JR14"/>
<dbReference type="Proteomes" id="UP000238563">
    <property type="component" value="Unassembled WGS sequence"/>
</dbReference>
<evidence type="ECO:0000313" key="2">
    <source>
        <dbReference type="EMBL" id="PRD55599.1"/>
    </source>
</evidence>
<reference evidence="2 3" key="1">
    <citation type="submission" date="2018-02" db="EMBL/GenBank/DDBJ databases">
        <title>The draft genome of Phyllobacterium myrsinacearum DSM5892.</title>
        <authorList>
            <person name="Li L."/>
            <person name="Liu L."/>
            <person name="Zhang X."/>
            <person name="Wang T."/>
        </authorList>
    </citation>
    <scope>NUCLEOTIDE SEQUENCE [LARGE SCALE GENOMIC DNA]</scope>
    <source>
        <strain evidence="2 3">DSM 5892</strain>
    </source>
</reference>
<dbReference type="PANTHER" id="PTHR11803">
    <property type="entry name" value="2-IMINOBUTANOATE/2-IMINOPROPANOATE DEAMINASE RIDA"/>
    <property type="match status" value="1"/>
</dbReference>
<dbReference type="PANTHER" id="PTHR11803:SF58">
    <property type="entry name" value="PROTEIN HMF1-RELATED"/>
    <property type="match status" value="1"/>
</dbReference>
<dbReference type="InterPro" id="IPR035959">
    <property type="entry name" value="RutC-like_sf"/>
</dbReference>
<proteinExistence type="inferred from homology"/>
<evidence type="ECO:0000313" key="3">
    <source>
        <dbReference type="Proteomes" id="UP000238563"/>
    </source>
</evidence>
<protein>
    <recommendedName>
        <fullName evidence="4">RidA family protein</fullName>
    </recommendedName>
</protein>
<evidence type="ECO:0008006" key="4">
    <source>
        <dbReference type="Google" id="ProtNLM"/>
    </source>
</evidence>
<dbReference type="GO" id="GO:0005829">
    <property type="term" value="C:cytosol"/>
    <property type="evidence" value="ECO:0007669"/>
    <property type="project" value="TreeGrafter"/>
</dbReference>
<dbReference type="SUPFAM" id="SSF55298">
    <property type="entry name" value="YjgF-like"/>
    <property type="match status" value="1"/>
</dbReference>
<dbReference type="InterPro" id="IPR038743">
    <property type="entry name" value="YjgH-like"/>
</dbReference>
<dbReference type="OrthoDB" id="9809792at2"/>
<dbReference type="CDD" id="cd02198">
    <property type="entry name" value="YjgH_like"/>
    <property type="match status" value="1"/>
</dbReference>
<sequence>MRKQTVEIGKENAVYGTSSRAFEKYGYSPAVKANGLLFIAGTVGVRPDGAVPDSVEEQSELAFRRLSEILRLEGLTMADLVEVVSYHVDIGNNLKDFIPAKERYFENPFPTWTIIGVEALARPALKVEIRSIAVLRT</sequence>
<keyword evidence="3" id="KW-1185">Reference proteome</keyword>
<organism evidence="2 3">
    <name type="scientific">Phyllobacterium myrsinacearum</name>
    <dbReference type="NCBI Taxonomy" id="28101"/>
    <lineage>
        <taxon>Bacteria</taxon>
        <taxon>Pseudomonadati</taxon>
        <taxon>Pseudomonadota</taxon>
        <taxon>Alphaproteobacteria</taxon>
        <taxon>Hyphomicrobiales</taxon>
        <taxon>Phyllobacteriaceae</taxon>
        <taxon>Phyllobacterium</taxon>
    </lineage>
</organism>
<dbReference type="GO" id="GO:0019239">
    <property type="term" value="F:deaminase activity"/>
    <property type="evidence" value="ECO:0007669"/>
    <property type="project" value="TreeGrafter"/>
</dbReference>
<accession>A0A2S9JR14</accession>
<dbReference type="Gene3D" id="3.30.1330.40">
    <property type="entry name" value="RutC-like"/>
    <property type="match status" value="1"/>
</dbReference>
<dbReference type="InterPro" id="IPR006175">
    <property type="entry name" value="YjgF/YER057c/UK114"/>
</dbReference>
<comment type="similarity">
    <text evidence="1">Belongs to the RutC family.</text>
</comment>
<evidence type="ECO:0000256" key="1">
    <source>
        <dbReference type="ARBA" id="ARBA00010552"/>
    </source>
</evidence>
<dbReference type="Pfam" id="PF01042">
    <property type="entry name" value="Ribonuc_L-PSP"/>
    <property type="match status" value="1"/>
</dbReference>
<gene>
    <name evidence="2" type="ORF">C5750_07155</name>
</gene>